<dbReference type="SUPFAM" id="SSF48371">
    <property type="entry name" value="ARM repeat"/>
    <property type="match status" value="1"/>
</dbReference>
<keyword evidence="7" id="KW-1185">Reference proteome</keyword>
<evidence type="ECO:0000256" key="1">
    <source>
        <dbReference type="ARBA" id="ARBA00004308"/>
    </source>
</evidence>
<keyword evidence="2" id="KW-0813">Transport</keyword>
<comment type="caution">
    <text evidence="6">The sequence shown here is derived from an EMBL/GenBank/DDBJ whole genome shotgun (WGS) entry which is preliminary data.</text>
</comment>
<reference evidence="6" key="2">
    <citation type="submission" date="2017-10" db="EMBL/GenBank/DDBJ databases">
        <title>Ladona fulva Genome sequencing and assembly.</title>
        <authorList>
            <person name="Murali S."/>
            <person name="Richards S."/>
            <person name="Bandaranaike D."/>
            <person name="Bellair M."/>
            <person name="Blankenburg K."/>
            <person name="Chao H."/>
            <person name="Dinh H."/>
            <person name="Doddapaneni H."/>
            <person name="Dugan-Rocha S."/>
            <person name="Elkadiri S."/>
            <person name="Gnanaolivu R."/>
            <person name="Hernandez B."/>
            <person name="Skinner E."/>
            <person name="Javaid M."/>
            <person name="Lee S."/>
            <person name="Li M."/>
            <person name="Ming W."/>
            <person name="Munidasa M."/>
            <person name="Muniz J."/>
            <person name="Nguyen L."/>
            <person name="Hughes D."/>
            <person name="Osuji N."/>
            <person name="Pu L.-L."/>
            <person name="Puazo M."/>
            <person name="Qu C."/>
            <person name="Quiroz J."/>
            <person name="Raj R."/>
            <person name="Weissenberger G."/>
            <person name="Xin Y."/>
            <person name="Zou X."/>
            <person name="Han Y."/>
            <person name="Worley K."/>
            <person name="Muzny D."/>
            <person name="Gibbs R."/>
        </authorList>
    </citation>
    <scope>NUCLEOTIDE SEQUENCE</scope>
    <source>
        <strain evidence="6">Sampled in the wild</strain>
    </source>
</reference>
<dbReference type="Proteomes" id="UP000792457">
    <property type="component" value="Unassembled WGS sequence"/>
</dbReference>
<dbReference type="GO" id="GO:0012505">
    <property type="term" value="C:endomembrane system"/>
    <property type="evidence" value="ECO:0007669"/>
    <property type="project" value="UniProtKB-SubCell"/>
</dbReference>
<dbReference type="InterPro" id="IPR016024">
    <property type="entry name" value="ARM-type_fold"/>
</dbReference>
<feature type="non-terminal residue" evidence="6">
    <location>
        <position position="1"/>
    </location>
</feature>
<dbReference type="PANTHER" id="PTHR22780">
    <property type="entry name" value="ADAPTIN, ALPHA/GAMMA/EPSILON"/>
    <property type="match status" value="1"/>
</dbReference>
<evidence type="ECO:0000256" key="4">
    <source>
        <dbReference type="ARBA" id="ARBA00023136"/>
    </source>
</evidence>
<sequence>MFQDPDVSIRRRALDLSFALVNASNVRAMVRELVSFLERAEPEFKATAASSIVVAAERYAPTRRWHMDTHLKVLCAAGNYVNDEVVACTIQLIGASAAADQGWVVRRLWMALSMGNTEEPLKDGPVSPAADRQPLAQVALWAMGEYGDLLVRAPEELDGDSGEDSTAGLGK</sequence>
<dbReference type="OrthoDB" id="28053at2759"/>
<proteinExistence type="predicted"/>
<evidence type="ECO:0000313" key="6">
    <source>
        <dbReference type="EMBL" id="KAG8233269.1"/>
    </source>
</evidence>
<dbReference type="InterPro" id="IPR050840">
    <property type="entry name" value="Adaptor_Complx_Large_Subunit"/>
</dbReference>
<dbReference type="Gene3D" id="1.25.10.10">
    <property type="entry name" value="Leucine-rich Repeat Variant"/>
    <property type="match status" value="1"/>
</dbReference>
<protein>
    <recommendedName>
        <fullName evidence="5">Clathrin/coatomer adaptor adaptin-like N-terminal domain-containing protein</fullName>
    </recommendedName>
</protein>
<dbReference type="AlphaFoldDB" id="A0A8K0P739"/>
<dbReference type="InterPro" id="IPR002553">
    <property type="entry name" value="Clathrin/coatomer_adapt-like_N"/>
</dbReference>
<dbReference type="Pfam" id="PF01602">
    <property type="entry name" value="Adaptin_N"/>
    <property type="match status" value="1"/>
</dbReference>
<comment type="subcellular location">
    <subcellularLocation>
        <location evidence="1">Endomembrane system</location>
    </subcellularLocation>
</comment>
<keyword evidence="3" id="KW-0653">Protein transport</keyword>
<feature type="domain" description="Clathrin/coatomer adaptor adaptin-like N-terminal" evidence="5">
    <location>
        <begin position="3"/>
        <end position="152"/>
    </location>
</feature>
<dbReference type="GO" id="GO:0016192">
    <property type="term" value="P:vesicle-mediated transport"/>
    <property type="evidence" value="ECO:0007669"/>
    <property type="project" value="InterPro"/>
</dbReference>
<dbReference type="InterPro" id="IPR011989">
    <property type="entry name" value="ARM-like"/>
</dbReference>
<organism evidence="6 7">
    <name type="scientific">Ladona fulva</name>
    <name type="common">Scarce chaser dragonfly</name>
    <name type="synonym">Libellula fulva</name>
    <dbReference type="NCBI Taxonomy" id="123851"/>
    <lineage>
        <taxon>Eukaryota</taxon>
        <taxon>Metazoa</taxon>
        <taxon>Ecdysozoa</taxon>
        <taxon>Arthropoda</taxon>
        <taxon>Hexapoda</taxon>
        <taxon>Insecta</taxon>
        <taxon>Pterygota</taxon>
        <taxon>Palaeoptera</taxon>
        <taxon>Odonata</taxon>
        <taxon>Epiprocta</taxon>
        <taxon>Anisoptera</taxon>
        <taxon>Libelluloidea</taxon>
        <taxon>Libellulidae</taxon>
        <taxon>Ladona</taxon>
    </lineage>
</organism>
<evidence type="ECO:0000313" key="7">
    <source>
        <dbReference type="Proteomes" id="UP000792457"/>
    </source>
</evidence>
<keyword evidence="4" id="KW-0472">Membrane</keyword>
<accession>A0A8K0P739</accession>
<name>A0A8K0P739_LADFU</name>
<gene>
    <name evidence="6" type="ORF">J437_LFUL009979</name>
</gene>
<dbReference type="GO" id="GO:0030117">
    <property type="term" value="C:membrane coat"/>
    <property type="evidence" value="ECO:0007669"/>
    <property type="project" value="InterPro"/>
</dbReference>
<evidence type="ECO:0000256" key="2">
    <source>
        <dbReference type="ARBA" id="ARBA00022448"/>
    </source>
</evidence>
<evidence type="ECO:0000256" key="3">
    <source>
        <dbReference type="ARBA" id="ARBA00022927"/>
    </source>
</evidence>
<dbReference type="EMBL" id="KZ308700">
    <property type="protein sequence ID" value="KAG8233269.1"/>
    <property type="molecule type" value="Genomic_DNA"/>
</dbReference>
<evidence type="ECO:0000259" key="5">
    <source>
        <dbReference type="Pfam" id="PF01602"/>
    </source>
</evidence>
<dbReference type="GO" id="GO:0006886">
    <property type="term" value="P:intracellular protein transport"/>
    <property type="evidence" value="ECO:0007669"/>
    <property type="project" value="InterPro"/>
</dbReference>
<reference evidence="6" key="1">
    <citation type="submission" date="2013-04" db="EMBL/GenBank/DDBJ databases">
        <authorList>
            <person name="Qu J."/>
            <person name="Murali S.C."/>
            <person name="Bandaranaike D."/>
            <person name="Bellair M."/>
            <person name="Blankenburg K."/>
            <person name="Chao H."/>
            <person name="Dinh H."/>
            <person name="Doddapaneni H."/>
            <person name="Downs B."/>
            <person name="Dugan-Rocha S."/>
            <person name="Elkadiri S."/>
            <person name="Gnanaolivu R.D."/>
            <person name="Hernandez B."/>
            <person name="Javaid M."/>
            <person name="Jayaseelan J.C."/>
            <person name="Lee S."/>
            <person name="Li M."/>
            <person name="Ming W."/>
            <person name="Munidasa M."/>
            <person name="Muniz J."/>
            <person name="Nguyen L."/>
            <person name="Ongeri F."/>
            <person name="Osuji N."/>
            <person name="Pu L.-L."/>
            <person name="Puazo M."/>
            <person name="Qu C."/>
            <person name="Quiroz J."/>
            <person name="Raj R."/>
            <person name="Weissenberger G."/>
            <person name="Xin Y."/>
            <person name="Zou X."/>
            <person name="Han Y."/>
            <person name="Richards S."/>
            <person name="Worley K."/>
            <person name="Muzny D."/>
            <person name="Gibbs R."/>
        </authorList>
    </citation>
    <scope>NUCLEOTIDE SEQUENCE</scope>
    <source>
        <strain evidence="6">Sampled in the wild</strain>
    </source>
</reference>